<organism evidence="3 4">
    <name type="scientific">Magallana gigas</name>
    <name type="common">Pacific oyster</name>
    <name type="synonym">Crassostrea gigas</name>
    <dbReference type="NCBI Taxonomy" id="29159"/>
    <lineage>
        <taxon>Eukaryota</taxon>
        <taxon>Metazoa</taxon>
        <taxon>Spiralia</taxon>
        <taxon>Lophotrochozoa</taxon>
        <taxon>Mollusca</taxon>
        <taxon>Bivalvia</taxon>
        <taxon>Autobranchia</taxon>
        <taxon>Pteriomorphia</taxon>
        <taxon>Ostreida</taxon>
        <taxon>Ostreoidea</taxon>
        <taxon>Ostreidae</taxon>
        <taxon>Magallana</taxon>
    </lineage>
</organism>
<evidence type="ECO:0000256" key="1">
    <source>
        <dbReference type="SAM" id="MobiDB-lite"/>
    </source>
</evidence>
<accession>A0A8W8LTS8</accession>
<dbReference type="AlphaFoldDB" id="A0A8W8LTS8"/>
<name>A0A8W8LTS8_MAGGI</name>
<feature type="chain" id="PRO_5036461803" description="TNFR-Cys domain-containing protein" evidence="2">
    <location>
        <begin position="26"/>
        <end position="274"/>
    </location>
</feature>
<evidence type="ECO:0008006" key="5">
    <source>
        <dbReference type="Google" id="ProtNLM"/>
    </source>
</evidence>
<protein>
    <recommendedName>
        <fullName evidence="5">TNFR-Cys domain-containing protein</fullName>
    </recommendedName>
</protein>
<dbReference type="Proteomes" id="UP000005408">
    <property type="component" value="Unassembled WGS sequence"/>
</dbReference>
<evidence type="ECO:0000313" key="4">
    <source>
        <dbReference type="Proteomes" id="UP000005408"/>
    </source>
</evidence>
<reference evidence="3" key="1">
    <citation type="submission" date="2022-08" db="UniProtKB">
        <authorList>
            <consortium name="EnsemblMetazoa"/>
        </authorList>
    </citation>
    <scope>IDENTIFICATION</scope>
    <source>
        <strain evidence="3">05x7-T-G4-1.051#20</strain>
    </source>
</reference>
<proteinExistence type="predicted"/>
<feature type="region of interest" description="Disordered" evidence="1">
    <location>
        <begin position="196"/>
        <end position="224"/>
    </location>
</feature>
<feature type="signal peptide" evidence="2">
    <location>
        <begin position="1"/>
        <end position="25"/>
    </location>
</feature>
<sequence>MLSDFDMRYMYHFVLLFMWIICVSCSCYKQYHKNVSDDCIYNFFLNGTVCQECPAWYFGKNCSMQCIPPDYGCSCTQQCSCPVCHHILGCIFTTKSCDEKKIEPNINVLMSIRFLKSAWSDVSVSCRSNCFRKAGFEDNSVEVDLYPDDEFDEDDDVPLALYAQRFNGSFEDIVRVDVNVISVETRSEDDIVNDILGINSEPNSTDSDNDDEVVESTDLPNPDDGINSIHSLRQCLERSVKAPERLFTYLCEIEKFIHASKSKQSKLDDYFNVA</sequence>
<evidence type="ECO:0000256" key="2">
    <source>
        <dbReference type="SAM" id="SignalP"/>
    </source>
</evidence>
<keyword evidence="2" id="KW-0732">Signal</keyword>
<keyword evidence="4" id="KW-1185">Reference proteome</keyword>
<evidence type="ECO:0000313" key="3">
    <source>
        <dbReference type="EnsemblMetazoa" id="G29995.4:cds"/>
    </source>
</evidence>
<dbReference type="EnsemblMetazoa" id="G29995.4">
    <property type="protein sequence ID" value="G29995.4:cds"/>
    <property type="gene ID" value="G29995"/>
</dbReference>